<feature type="chain" id="PRO_5017043009" evidence="4">
    <location>
        <begin position="19"/>
        <end position="414"/>
    </location>
</feature>
<dbReference type="InterPro" id="IPR058625">
    <property type="entry name" value="MdtA-like_BSH"/>
</dbReference>
<dbReference type="SUPFAM" id="SSF111369">
    <property type="entry name" value="HlyD-like secretion proteins"/>
    <property type="match status" value="1"/>
</dbReference>
<evidence type="ECO:0000256" key="2">
    <source>
        <dbReference type="ARBA" id="ARBA00009477"/>
    </source>
</evidence>
<dbReference type="PANTHER" id="PTHR30158">
    <property type="entry name" value="ACRA/E-RELATED COMPONENT OF DRUG EFFLUX TRANSPORTER"/>
    <property type="match status" value="1"/>
</dbReference>
<keyword evidence="4" id="KW-0732">Signal</keyword>
<dbReference type="Pfam" id="PF25917">
    <property type="entry name" value="BSH_RND"/>
    <property type="match status" value="1"/>
</dbReference>
<reference evidence="9 10" key="1">
    <citation type="submission" date="2018-06" db="EMBL/GenBank/DDBJ databases">
        <title>Genomic Encyclopedia of Type Strains, Phase IV (KMG-IV): sequencing the most valuable type-strain genomes for metagenomic binning, comparative biology and taxonomic classification.</title>
        <authorList>
            <person name="Goeker M."/>
        </authorList>
    </citation>
    <scope>NUCLEOTIDE SEQUENCE [LARGE SCALE GENOMIC DNA]</scope>
    <source>
        <strain evidence="9 10">DSM 25532</strain>
    </source>
</reference>
<dbReference type="Gene3D" id="2.40.50.100">
    <property type="match status" value="1"/>
</dbReference>
<organism evidence="9 10">
    <name type="scientific">Roseimicrobium gellanilyticum</name>
    <dbReference type="NCBI Taxonomy" id="748857"/>
    <lineage>
        <taxon>Bacteria</taxon>
        <taxon>Pseudomonadati</taxon>
        <taxon>Verrucomicrobiota</taxon>
        <taxon>Verrucomicrobiia</taxon>
        <taxon>Verrucomicrobiales</taxon>
        <taxon>Verrucomicrobiaceae</taxon>
        <taxon>Roseimicrobium</taxon>
    </lineage>
</organism>
<dbReference type="EMBL" id="QNRR01000003">
    <property type="protein sequence ID" value="RBP45237.1"/>
    <property type="molecule type" value="Genomic_DNA"/>
</dbReference>
<proteinExistence type="inferred from homology"/>
<dbReference type="Proteomes" id="UP000253426">
    <property type="component" value="Unassembled WGS sequence"/>
</dbReference>
<dbReference type="InterPro" id="IPR058626">
    <property type="entry name" value="MdtA-like_b-barrel"/>
</dbReference>
<dbReference type="GO" id="GO:0022857">
    <property type="term" value="F:transmembrane transporter activity"/>
    <property type="evidence" value="ECO:0007669"/>
    <property type="project" value="InterPro"/>
</dbReference>
<feature type="domain" description="Multidrug resistance protein MdtA-like C-terminal permuted SH3" evidence="8">
    <location>
        <begin position="304"/>
        <end position="364"/>
    </location>
</feature>
<dbReference type="InterPro" id="IPR058624">
    <property type="entry name" value="MdtA-like_HH"/>
</dbReference>
<feature type="domain" description="Multidrug resistance protein MdtA-like beta-barrel" evidence="7">
    <location>
        <begin position="208"/>
        <end position="297"/>
    </location>
</feature>
<accession>A0A366HP19</accession>
<dbReference type="AlphaFoldDB" id="A0A366HP19"/>
<feature type="domain" description="Multidrug resistance protein MdtA-like alpha-helical hairpin" evidence="5">
    <location>
        <begin position="102"/>
        <end position="170"/>
    </location>
</feature>
<evidence type="ECO:0000313" key="10">
    <source>
        <dbReference type="Proteomes" id="UP000253426"/>
    </source>
</evidence>
<dbReference type="RefSeq" id="WP_113958366.1">
    <property type="nucleotide sequence ID" value="NZ_QNRR01000003.1"/>
</dbReference>
<evidence type="ECO:0000259" key="5">
    <source>
        <dbReference type="Pfam" id="PF25876"/>
    </source>
</evidence>
<evidence type="ECO:0000259" key="6">
    <source>
        <dbReference type="Pfam" id="PF25917"/>
    </source>
</evidence>
<name>A0A366HP19_9BACT</name>
<feature type="region of interest" description="Disordered" evidence="3">
    <location>
        <begin position="370"/>
        <end position="414"/>
    </location>
</feature>
<evidence type="ECO:0000313" key="9">
    <source>
        <dbReference type="EMBL" id="RBP45237.1"/>
    </source>
</evidence>
<dbReference type="PROSITE" id="PS51257">
    <property type="entry name" value="PROKAR_LIPOPROTEIN"/>
    <property type="match status" value="1"/>
</dbReference>
<comment type="caution">
    <text evidence="9">The sequence shown here is derived from an EMBL/GenBank/DDBJ whole genome shotgun (WGS) entry which is preliminary data.</text>
</comment>
<dbReference type="Gene3D" id="1.10.287.470">
    <property type="entry name" value="Helix hairpin bin"/>
    <property type="match status" value="1"/>
</dbReference>
<dbReference type="OrthoDB" id="9801814at2"/>
<sequence>MKAIACTLLAVTGAAALSSCGKSGPQGPAAPPPPAVVVATVIKKDVPIYVDNVAQTEAFQTVEIRARVQGFLTQAPFREGGLVKQGALLFEIDPKPYQAIVEEAKANVSKTEATLSRANADVERLRPLVKQSAISQQDLDNAISTAKVAEADMLGAKASLKKAELDLGYTQMKAPFDGIIGERQVDVGNYVGSTGGSTLLATVSTVDPMRAVFHVSESSFLRFQKRFLGDDEARERHSESMQFQLLLGDGSTYPQIGRFDFADRALDARAGTLKVVVTFPNKEGLLRPGQFARVRAKPEDRPGAILIPQRAVSTTQSIKFVFVVGEGNKVEQRPVQITDRVEDLFVVSEGVKEGERVIIEGIQKARPGMVVTPMTQPSTPAAPPPAAASPASSAPQDKKEADAMPAKSETPAAK</sequence>
<feature type="domain" description="Multidrug resistance protein MdtA-like barrel-sandwich hybrid" evidence="6">
    <location>
        <begin position="61"/>
        <end position="199"/>
    </location>
</feature>
<dbReference type="GO" id="GO:0030313">
    <property type="term" value="C:cell envelope"/>
    <property type="evidence" value="ECO:0007669"/>
    <property type="project" value="UniProtKB-SubCell"/>
</dbReference>
<evidence type="ECO:0000256" key="4">
    <source>
        <dbReference type="SAM" id="SignalP"/>
    </source>
</evidence>
<gene>
    <name evidence="9" type="ORF">DES53_103235</name>
</gene>
<comment type="similarity">
    <text evidence="2">Belongs to the membrane fusion protein (MFP) (TC 8.A.1) family.</text>
</comment>
<feature type="signal peptide" evidence="4">
    <location>
        <begin position="1"/>
        <end position="18"/>
    </location>
</feature>
<dbReference type="FunFam" id="2.40.420.20:FF:000001">
    <property type="entry name" value="Efflux RND transporter periplasmic adaptor subunit"/>
    <property type="match status" value="1"/>
</dbReference>
<dbReference type="Pfam" id="PF25944">
    <property type="entry name" value="Beta-barrel_RND"/>
    <property type="match status" value="1"/>
</dbReference>
<protein>
    <submittedName>
        <fullName evidence="9">Membrane fusion protein (Multidrug efflux system)</fullName>
    </submittedName>
</protein>
<dbReference type="InterPro" id="IPR006143">
    <property type="entry name" value="RND_pump_MFP"/>
</dbReference>
<keyword evidence="10" id="KW-1185">Reference proteome</keyword>
<evidence type="ECO:0000259" key="7">
    <source>
        <dbReference type="Pfam" id="PF25944"/>
    </source>
</evidence>
<dbReference type="Pfam" id="PF25967">
    <property type="entry name" value="RND-MFP_C"/>
    <property type="match status" value="1"/>
</dbReference>
<dbReference type="GO" id="GO:0005886">
    <property type="term" value="C:plasma membrane"/>
    <property type="evidence" value="ECO:0007669"/>
    <property type="project" value="TreeGrafter"/>
</dbReference>
<dbReference type="GO" id="GO:0046677">
    <property type="term" value="P:response to antibiotic"/>
    <property type="evidence" value="ECO:0007669"/>
    <property type="project" value="TreeGrafter"/>
</dbReference>
<dbReference type="NCBIfam" id="TIGR01730">
    <property type="entry name" value="RND_mfp"/>
    <property type="match status" value="1"/>
</dbReference>
<dbReference type="Gene3D" id="2.40.30.170">
    <property type="match status" value="1"/>
</dbReference>
<evidence type="ECO:0000256" key="3">
    <source>
        <dbReference type="SAM" id="MobiDB-lite"/>
    </source>
</evidence>
<evidence type="ECO:0000256" key="1">
    <source>
        <dbReference type="ARBA" id="ARBA00004196"/>
    </source>
</evidence>
<evidence type="ECO:0000259" key="8">
    <source>
        <dbReference type="Pfam" id="PF25967"/>
    </source>
</evidence>
<dbReference type="Gene3D" id="2.40.420.20">
    <property type="match status" value="1"/>
</dbReference>
<comment type="subcellular location">
    <subcellularLocation>
        <location evidence="1">Cell envelope</location>
    </subcellularLocation>
</comment>
<dbReference type="InterPro" id="IPR058627">
    <property type="entry name" value="MdtA-like_C"/>
</dbReference>
<dbReference type="Pfam" id="PF25876">
    <property type="entry name" value="HH_MFP_RND"/>
    <property type="match status" value="1"/>
</dbReference>